<evidence type="ECO:0000313" key="1">
    <source>
        <dbReference type="EMBL" id="TJZ75598.1"/>
    </source>
</evidence>
<protein>
    <submittedName>
        <fullName evidence="1">Uncharacterized protein</fullName>
    </submittedName>
</protein>
<reference evidence="1 2" key="1">
    <citation type="submission" date="2019-04" db="EMBL/GenBank/DDBJ databases">
        <title>Chitiniphilus eburnea sp. nov., a novel chitinolytic bacterium isolated from aquaculture sludge.</title>
        <authorList>
            <person name="Sheng M."/>
        </authorList>
    </citation>
    <scope>NUCLEOTIDE SEQUENCE [LARGE SCALE GENOMIC DNA]</scope>
    <source>
        <strain evidence="1 2">HX-2-15</strain>
    </source>
</reference>
<comment type="caution">
    <text evidence="1">The sequence shown here is derived from an EMBL/GenBank/DDBJ whole genome shotgun (WGS) entry which is preliminary data.</text>
</comment>
<sequence>MTTDRELLELAAKAAGRIGCYLECPMTDLVGISDGGSDSGLWNPLRDNGDALALMAQLELHSSPEFSHFLKLERCLSRKAVGCATYRRAIVSVAAAFGRAIP</sequence>
<dbReference type="EMBL" id="SUMF01000004">
    <property type="protein sequence ID" value="TJZ75598.1"/>
    <property type="molecule type" value="Genomic_DNA"/>
</dbReference>
<evidence type="ECO:0000313" key="2">
    <source>
        <dbReference type="Proteomes" id="UP000310016"/>
    </source>
</evidence>
<dbReference type="Proteomes" id="UP000310016">
    <property type="component" value="Unassembled WGS sequence"/>
</dbReference>
<gene>
    <name evidence="1" type="ORF">FAZ21_06705</name>
</gene>
<accession>A0A4V5MR94</accession>
<organism evidence="1 2">
    <name type="scientific">Chitiniphilus eburneus</name>
    <dbReference type="NCBI Taxonomy" id="2571148"/>
    <lineage>
        <taxon>Bacteria</taxon>
        <taxon>Pseudomonadati</taxon>
        <taxon>Pseudomonadota</taxon>
        <taxon>Betaproteobacteria</taxon>
        <taxon>Neisseriales</taxon>
        <taxon>Chitinibacteraceae</taxon>
        <taxon>Chitiniphilus</taxon>
    </lineage>
</organism>
<dbReference type="AlphaFoldDB" id="A0A4V5MR94"/>
<dbReference type="OrthoDB" id="8781953at2"/>
<name>A0A4V5MR94_9NEIS</name>
<proteinExistence type="predicted"/>
<keyword evidence="2" id="KW-1185">Reference proteome</keyword>
<dbReference type="RefSeq" id="WP_136772511.1">
    <property type="nucleotide sequence ID" value="NZ_SUMF01000004.1"/>
</dbReference>